<name>C0QI14_DESAH</name>
<dbReference type="STRING" id="177437.HRM2_26560"/>
<evidence type="ECO:0000259" key="8">
    <source>
        <dbReference type="PROSITE" id="PS50928"/>
    </source>
</evidence>
<keyword evidence="4 7" id="KW-0812">Transmembrane</keyword>
<dbReference type="InterPro" id="IPR035906">
    <property type="entry name" value="MetI-like_sf"/>
</dbReference>
<evidence type="ECO:0000256" key="4">
    <source>
        <dbReference type="ARBA" id="ARBA00022692"/>
    </source>
</evidence>
<keyword evidence="3" id="KW-1003">Cell membrane</keyword>
<evidence type="ECO:0000256" key="5">
    <source>
        <dbReference type="ARBA" id="ARBA00022989"/>
    </source>
</evidence>
<dbReference type="EMBL" id="CP001087">
    <property type="protein sequence ID" value="ACN15750.1"/>
    <property type="molecule type" value="Genomic_DNA"/>
</dbReference>
<comment type="similarity">
    <text evidence="7">Belongs to the binding-protein-dependent transport system permease family.</text>
</comment>
<keyword evidence="6 7" id="KW-0472">Membrane</keyword>
<dbReference type="GO" id="GO:0055085">
    <property type="term" value="P:transmembrane transport"/>
    <property type="evidence" value="ECO:0007669"/>
    <property type="project" value="InterPro"/>
</dbReference>
<evidence type="ECO:0000256" key="3">
    <source>
        <dbReference type="ARBA" id="ARBA00022475"/>
    </source>
</evidence>
<accession>C0QI14</accession>
<dbReference type="PANTHER" id="PTHR30151:SF0">
    <property type="entry name" value="ABC TRANSPORTER PERMEASE PROTEIN MJ0413-RELATED"/>
    <property type="match status" value="1"/>
</dbReference>
<feature type="domain" description="ABC transmembrane type-1" evidence="8">
    <location>
        <begin position="63"/>
        <end position="242"/>
    </location>
</feature>
<reference evidence="9 10" key="1">
    <citation type="journal article" date="2009" name="Environ. Microbiol.">
        <title>Genome sequence of Desulfobacterium autotrophicum HRM2, a marine sulfate reducer oxidizing organic carbon completely to carbon dioxide.</title>
        <authorList>
            <person name="Strittmatter A.W."/>
            <person name="Liesegang H."/>
            <person name="Rabus R."/>
            <person name="Decker I."/>
            <person name="Amann J."/>
            <person name="Andres S."/>
            <person name="Henne A."/>
            <person name="Fricke W.F."/>
            <person name="Martinez-Arias R."/>
            <person name="Bartels D."/>
            <person name="Goesmann A."/>
            <person name="Krause L."/>
            <person name="Puehler A."/>
            <person name="Klenk H.P."/>
            <person name="Richter M."/>
            <person name="Schuler M."/>
            <person name="Gloeckner F.O."/>
            <person name="Meyerdierks A."/>
            <person name="Gottschalk G."/>
            <person name="Amann R."/>
        </authorList>
    </citation>
    <scope>NUCLEOTIDE SEQUENCE [LARGE SCALE GENOMIC DNA]</scope>
    <source>
        <strain evidence="10">ATCC 43914 / DSM 3382 / HRM2</strain>
    </source>
</reference>
<evidence type="ECO:0000256" key="1">
    <source>
        <dbReference type="ARBA" id="ARBA00004651"/>
    </source>
</evidence>
<organism evidence="9 10">
    <name type="scientific">Desulforapulum autotrophicum (strain ATCC 43914 / DSM 3382 / VKM B-1955 / HRM2)</name>
    <name type="common">Desulfobacterium autotrophicum</name>
    <dbReference type="NCBI Taxonomy" id="177437"/>
    <lineage>
        <taxon>Bacteria</taxon>
        <taxon>Pseudomonadati</taxon>
        <taxon>Thermodesulfobacteriota</taxon>
        <taxon>Desulfobacteria</taxon>
        <taxon>Desulfobacterales</taxon>
        <taxon>Desulfobacteraceae</taxon>
        <taxon>Desulforapulum</taxon>
    </lineage>
</organism>
<dbReference type="SUPFAM" id="SSF161098">
    <property type="entry name" value="MetI-like"/>
    <property type="match status" value="1"/>
</dbReference>
<dbReference type="HOGENOM" id="CLU_1080629_0_0_7"/>
<protein>
    <submittedName>
        <fullName evidence="9">SsuC</fullName>
    </submittedName>
</protein>
<feature type="transmembrane region" description="Helical" evidence="7">
    <location>
        <begin position="15"/>
        <end position="36"/>
    </location>
</feature>
<gene>
    <name evidence="9" type="primary">ssuC</name>
    <name evidence="9" type="ordered locus">HRM2_26560</name>
</gene>
<dbReference type="InterPro" id="IPR000515">
    <property type="entry name" value="MetI-like"/>
</dbReference>
<evidence type="ECO:0000256" key="7">
    <source>
        <dbReference type="RuleBase" id="RU363032"/>
    </source>
</evidence>
<feature type="transmembrane region" description="Helical" evidence="7">
    <location>
        <begin position="100"/>
        <end position="120"/>
    </location>
</feature>
<dbReference type="GO" id="GO:0005886">
    <property type="term" value="C:plasma membrane"/>
    <property type="evidence" value="ECO:0007669"/>
    <property type="project" value="UniProtKB-SubCell"/>
</dbReference>
<dbReference type="Pfam" id="PF00528">
    <property type="entry name" value="BPD_transp_1"/>
    <property type="match status" value="1"/>
</dbReference>
<feature type="transmembrane region" description="Helical" evidence="7">
    <location>
        <begin position="126"/>
        <end position="148"/>
    </location>
</feature>
<dbReference type="eggNOG" id="COG0600">
    <property type="taxonomic scope" value="Bacteria"/>
</dbReference>
<evidence type="ECO:0000256" key="2">
    <source>
        <dbReference type="ARBA" id="ARBA00022448"/>
    </source>
</evidence>
<keyword evidence="2 7" id="KW-0813">Transport</keyword>
<dbReference type="PROSITE" id="PS50928">
    <property type="entry name" value="ABC_TM1"/>
    <property type="match status" value="1"/>
</dbReference>
<dbReference type="AlphaFoldDB" id="C0QI14"/>
<dbReference type="KEGG" id="dat:HRM2_26560"/>
<evidence type="ECO:0000313" key="9">
    <source>
        <dbReference type="EMBL" id="ACN15750.1"/>
    </source>
</evidence>
<comment type="subcellular location">
    <subcellularLocation>
        <location evidence="1 7">Cell membrane</location>
        <topology evidence="1 7">Multi-pass membrane protein</topology>
    </subcellularLocation>
</comment>
<dbReference type="Proteomes" id="UP000000442">
    <property type="component" value="Chromosome"/>
</dbReference>
<keyword evidence="5 7" id="KW-1133">Transmembrane helix</keyword>
<keyword evidence="10" id="KW-1185">Reference proteome</keyword>
<feature type="transmembrane region" description="Helical" evidence="7">
    <location>
        <begin position="67"/>
        <end position="88"/>
    </location>
</feature>
<dbReference type="Gene3D" id="1.10.3720.10">
    <property type="entry name" value="MetI-like"/>
    <property type="match status" value="1"/>
</dbReference>
<proteinExistence type="inferred from homology"/>
<evidence type="ECO:0000256" key="6">
    <source>
        <dbReference type="ARBA" id="ARBA00023136"/>
    </source>
</evidence>
<dbReference type="OrthoDB" id="5449677at2"/>
<evidence type="ECO:0000313" key="10">
    <source>
        <dbReference type="Proteomes" id="UP000000442"/>
    </source>
</evidence>
<dbReference type="PANTHER" id="PTHR30151">
    <property type="entry name" value="ALKANE SULFONATE ABC TRANSPORTER-RELATED, MEMBRANE SUBUNIT"/>
    <property type="match status" value="1"/>
</dbReference>
<sequence length="257" mass="28302">MGPLVLPLMKPLTNFFRPLLSLGAFMGIWSLASLFFEPYVLPSPLEIVEDFDHLYTPDLLDHLRITLLRVIAGFMVSFAAGTSMGILGHVLKITPWVEGAMMMVQVIPGVILGVILLLLVGQGSEVPVMLIIVLTTPLIAMNTGAALARRNPSMEGVILSFGGTRRHLVKDLYLPMLVPAMRSNAGIGMAMAVKVVVLGEFIATDNGLGYLINMARIYFNMADVLFYVMIILVLILGFQLMIDAVFFFFLKKYFYPG</sequence>
<feature type="transmembrane region" description="Helical" evidence="7">
    <location>
        <begin position="224"/>
        <end position="250"/>
    </location>
</feature>